<dbReference type="RefSeq" id="WP_013345098.1">
    <property type="nucleotide sequence ID" value="NC_014541.1"/>
</dbReference>
<dbReference type="GeneID" id="67181800"/>
<dbReference type="EMBL" id="CP002209">
    <property type="protein sequence ID" value="ADN75792.1"/>
    <property type="molecule type" value="Genomic_DNA"/>
</dbReference>
<dbReference type="AlphaFoldDB" id="E1SPZ7"/>
<dbReference type="KEGG" id="fbl:Fbal_1588"/>
<dbReference type="Proteomes" id="UP000006683">
    <property type="component" value="Chromosome"/>
</dbReference>
<evidence type="ECO:0000313" key="2">
    <source>
        <dbReference type="Proteomes" id="UP000006683"/>
    </source>
</evidence>
<gene>
    <name evidence="1" type="ordered locus">Fbal_1588</name>
</gene>
<organism evidence="1 2">
    <name type="scientific">Ferrimonas balearica (strain DSM 9799 / CCM 4581 / KCTC 23876 / PAT)</name>
    <dbReference type="NCBI Taxonomy" id="550540"/>
    <lineage>
        <taxon>Bacteria</taxon>
        <taxon>Pseudomonadati</taxon>
        <taxon>Pseudomonadota</taxon>
        <taxon>Gammaproteobacteria</taxon>
        <taxon>Alteromonadales</taxon>
        <taxon>Ferrimonadaceae</taxon>
        <taxon>Ferrimonas</taxon>
    </lineage>
</organism>
<sequence>MPGTDPKFERLLQERFEGAESIADLRERLRDVEEELHSVFASELSRFVGPADGNDDKQRAS</sequence>
<protein>
    <submittedName>
        <fullName evidence="1">Uncharacterized protein</fullName>
    </submittedName>
</protein>
<accession>E1SPZ7</accession>
<reference evidence="1 2" key="1">
    <citation type="journal article" date="2010" name="Stand. Genomic Sci.">
        <title>Complete genome sequence of Ferrimonas balearica type strain (PAT).</title>
        <authorList>
            <person name="Nolan M."/>
            <person name="Sikorski J."/>
            <person name="Davenport K."/>
            <person name="Lucas S."/>
            <person name="Glavina Del Rio T."/>
            <person name="Tice H."/>
            <person name="Cheng J."/>
            <person name="Goodwin L."/>
            <person name="Pitluck S."/>
            <person name="Liolios K."/>
            <person name="Ivanova N."/>
            <person name="Mavromatis K."/>
            <person name="Ovchinnikova G."/>
            <person name="Pati A."/>
            <person name="Chen A."/>
            <person name="Palaniappan K."/>
            <person name="Land M."/>
            <person name="Hauser L."/>
            <person name="Chang Y."/>
            <person name="Jeffries C."/>
            <person name="Tapia R."/>
            <person name="Brettin T."/>
            <person name="Detter J."/>
            <person name="Han C."/>
            <person name="Yasawong M."/>
            <person name="Rohde M."/>
            <person name="Tindall B."/>
            <person name="Goker M."/>
            <person name="Woyke T."/>
            <person name="Bristow J."/>
            <person name="Eisen J."/>
            <person name="Markowitz V."/>
            <person name="Hugenholtz P."/>
            <person name="Kyrpides N."/>
            <person name="Klenk H."/>
            <person name="Lapidus A."/>
        </authorList>
    </citation>
    <scope>NUCLEOTIDE SEQUENCE [LARGE SCALE GENOMIC DNA]</scope>
    <source>
        <strain evidence="2">DSM 9799 / CCM 4581 / KCTC 23876 / PAT</strain>
    </source>
</reference>
<keyword evidence="2" id="KW-1185">Reference proteome</keyword>
<evidence type="ECO:0000313" key="1">
    <source>
        <dbReference type="EMBL" id="ADN75792.1"/>
    </source>
</evidence>
<proteinExistence type="predicted"/>
<name>E1SPZ7_FERBD</name>
<dbReference type="HOGENOM" id="CLU_2915724_0_0_6"/>